<evidence type="ECO:0000313" key="3">
    <source>
        <dbReference type="Proteomes" id="UP000030184"/>
    </source>
</evidence>
<proteinExistence type="predicted"/>
<keyword evidence="1" id="KW-0812">Transmembrane</keyword>
<accession>A0A098LUH4</accession>
<feature type="transmembrane region" description="Helical" evidence="1">
    <location>
        <begin position="77"/>
        <end position="95"/>
    </location>
</feature>
<reference evidence="3" key="1">
    <citation type="journal article" date="2014" name="Genome Announc.">
        <title>Draft Genome Sequence of Marine Flavobacterium Jejuia pallidilutea Strain 11shimoA1 and Pigmentation Mutants.</title>
        <authorList>
            <person name="Takatani N."/>
            <person name="Nakanishi M."/>
            <person name="Meirelles P."/>
            <person name="Mino S."/>
            <person name="Suda W."/>
            <person name="Oshima K."/>
            <person name="Hattori M."/>
            <person name="Ohkuma M."/>
            <person name="Hosokawa M."/>
            <person name="Miyashita K."/>
            <person name="Thompson F.L."/>
            <person name="Niwa A."/>
            <person name="Sawabe T."/>
            <person name="Sawabe T."/>
        </authorList>
    </citation>
    <scope>NUCLEOTIDE SEQUENCE [LARGE SCALE GENOMIC DNA]</scope>
    <source>
        <strain evidence="3">JCM 19538</strain>
    </source>
</reference>
<keyword evidence="1" id="KW-1133">Transmembrane helix</keyword>
<keyword evidence="3" id="KW-1185">Reference proteome</keyword>
<keyword evidence="1" id="KW-0472">Membrane</keyword>
<evidence type="ECO:0000313" key="2">
    <source>
        <dbReference type="EMBL" id="GAL90043.1"/>
    </source>
</evidence>
<feature type="transmembrane region" description="Helical" evidence="1">
    <location>
        <begin position="43"/>
        <end position="65"/>
    </location>
</feature>
<dbReference type="AlphaFoldDB" id="A0A098LUH4"/>
<name>A0A098LUH4_9FLAO</name>
<dbReference type="EMBL" id="BBNY01000068">
    <property type="protein sequence ID" value="GAL90043.1"/>
    <property type="molecule type" value="Genomic_DNA"/>
</dbReference>
<evidence type="ECO:0000256" key="1">
    <source>
        <dbReference type="SAM" id="Phobius"/>
    </source>
</evidence>
<dbReference type="InterPro" id="IPR021215">
    <property type="entry name" value="DUF2752"/>
</dbReference>
<comment type="caution">
    <text evidence="2">The sequence shown here is derived from an EMBL/GenBank/DDBJ whole genome shotgun (WGS) entry which is preliminary data.</text>
</comment>
<dbReference type="Pfam" id="PF10825">
    <property type="entry name" value="DUF2752"/>
    <property type="match status" value="1"/>
</dbReference>
<dbReference type="Proteomes" id="UP000030184">
    <property type="component" value="Unassembled WGS sequence"/>
</dbReference>
<sequence>MLMLLMSNLEDYMLPCLNKKFFGVECMGCGLQRSFSFLIHGEFIAAFKMYPAIYTLVLLCIVVAINTFKPFKFSNKIIIILAILNVAVILGSYAFKILT</sequence>
<organism evidence="2 3">
    <name type="scientific">Jejuia pallidilutea</name>
    <dbReference type="NCBI Taxonomy" id="504487"/>
    <lineage>
        <taxon>Bacteria</taxon>
        <taxon>Pseudomonadati</taxon>
        <taxon>Bacteroidota</taxon>
        <taxon>Flavobacteriia</taxon>
        <taxon>Flavobacteriales</taxon>
        <taxon>Flavobacteriaceae</taxon>
        <taxon>Jejuia</taxon>
    </lineage>
</organism>
<gene>
    <name evidence="2" type="ORF">JCM19538_783</name>
</gene>
<evidence type="ECO:0008006" key="4">
    <source>
        <dbReference type="Google" id="ProtNLM"/>
    </source>
</evidence>
<protein>
    <recommendedName>
        <fullName evidence="4">DUF2752 domain-containing protein</fullName>
    </recommendedName>
</protein>